<feature type="region of interest" description="Disordered" evidence="1">
    <location>
        <begin position="873"/>
        <end position="1108"/>
    </location>
</feature>
<dbReference type="GO" id="GO:0003682">
    <property type="term" value="F:chromatin binding"/>
    <property type="evidence" value="ECO:0007669"/>
    <property type="project" value="TreeGrafter"/>
</dbReference>
<dbReference type="GO" id="GO:0005654">
    <property type="term" value="C:nucleoplasm"/>
    <property type="evidence" value="ECO:0007669"/>
    <property type="project" value="TreeGrafter"/>
</dbReference>
<feature type="compositionally biased region" description="Gly residues" evidence="1">
    <location>
        <begin position="830"/>
        <end position="842"/>
    </location>
</feature>
<dbReference type="Proteomes" id="UP000694389">
    <property type="component" value="Unassembled WGS sequence"/>
</dbReference>
<dbReference type="AlphaFoldDB" id="A0A8C4IIZ5"/>
<dbReference type="GeneTree" id="ENSGT00530000063735"/>
<evidence type="ECO:0000256" key="1">
    <source>
        <dbReference type="SAM" id="MobiDB-lite"/>
    </source>
</evidence>
<dbReference type="GO" id="GO:0045814">
    <property type="term" value="P:negative regulation of gene expression, epigenetic"/>
    <property type="evidence" value="ECO:0007669"/>
    <property type="project" value="InterPro"/>
</dbReference>
<feature type="compositionally biased region" description="Basic and acidic residues" evidence="1">
    <location>
        <begin position="1036"/>
        <end position="1052"/>
    </location>
</feature>
<dbReference type="PANTHER" id="PTHR16207:SF1">
    <property type="entry name" value="PROTEIN TASOR"/>
    <property type="match status" value="1"/>
</dbReference>
<evidence type="ECO:0000313" key="4">
    <source>
        <dbReference type="Proteomes" id="UP000694389"/>
    </source>
</evidence>
<keyword evidence="4" id="KW-1185">Reference proteome</keyword>
<protein>
    <recommendedName>
        <fullName evidence="2">TASOR pseudo-PARP domain-containing protein</fullName>
    </recommendedName>
</protein>
<feature type="compositionally biased region" description="Pro residues" evidence="1">
    <location>
        <begin position="903"/>
        <end position="984"/>
    </location>
</feature>
<dbReference type="Pfam" id="PF12509">
    <property type="entry name" value="DUF3715"/>
    <property type="match status" value="1"/>
</dbReference>
<dbReference type="PANTHER" id="PTHR16207">
    <property type="entry name" value="SET DOMAIN-CONTAINING PROTEIN"/>
    <property type="match status" value="1"/>
</dbReference>
<dbReference type="Ensembl" id="ENSDLAT00005062119.2">
    <property type="protein sequence ID" value="ENSDLAP00005058604.2"/>
    <property type="gene ID" value="ENSDLAG00005024761.2"/>
</dbReference>
<sequence>MDDSLSRREAAARPRRVSAAAAARAAELGANTSLQDGEVIEVHPARETHLGPGRLSAAGGKMERRNSVLQVVHQRHMPKEPLKFHIPRKTKEKKALFQYVSTESREYEDMLTILTSSYIDTFSTGCFTYCKPRLVHSELLEKEFVEKRREMKSDGRTDKELEESYCFLLADTVKLPDICEKGLLVGQSWITVLGNPTKGVYLSRYSDLLQINSITPGATGEIIIFKVMKGKVKSIYENMKNLLDPTPRFDSHISKNASKVTSLTSYRALELTQQYFYEYCFDELRQRPRQVCPYAVVSFQFKGKDSQLPSNPLAPMRLNSQSAEGSKERAQFTVWTGDLVKGDRVLFQISLRSFSPPFLPHRLPEKLEIGSLMRLDQVTKLLPSELFSYNLYNNSQEVVKNGHCCSLLEVADRSRSTTSLSRLLHELEMKRVVLVTQLTEKGFLILLSSVQMATPTERGENWNRCLQALFVFPESRDVATSTLSSASSSHDASESLMPGVTVMPHLNQFIPALHHALVKARANPPPELSAGVERQAREYLIGQNDGKVRQYPMSKYESKLDEPGKPFPAPKHHRLNMDGYLRSYLYNPVLYLLSVARARLMMEALCGPEEPQDVRLRKSCGGQREATGKEMTSSAKDGQTKAQKMQQLIDLVLTCKRNAENEVNREEGGGGMVKAPGRKRRLEQEKAERALKFLKASQEPGRHSKIPVEGNQVPASPGSFASVIGSVGLKDVDLREDGSELAAKLISLLTGLNQAARGAANQNVCEVQEEVQRESCPFDRLATKLGLPTNCDIDLRKQEELEEQTAGSISSLEGFSPSSHSGEMNHHGVAGRGGGGGLGRRAGGYEEEEEGGEIPWVLIPITGLCSERYTQRDRNIPQDPRFQHLTTATSITTTTKPSRMSPTPSPEPSPPPSPFECPSPVPSPPLSPSQCPSPDPSPPPSPSQCPSPEPSPPHSPSQCPSPEPSPPPSPFQCPSPQPSPPPSPSHCTSHELSHPPSPFRCRSPAPNELSLFNKDHSGAYEGRLAPTASREFAGVSKDKEEKHQGKVKKNEEPSISIQPYITPAPERRTNLSPPAPTEREKEGGKLQAEPLAKEKETQSVDSLQKRGANEGELEVDKVVKIIQVAGSEKEQKGEAKELVVGSMFSPSVSSPPSRPIRCIDSIVDKHLGKLLL</sequence>
<feature type="domain" description="TASOR pseudo-PARP" evidence="2">
    <location>
        <begin position="150"/>
        <end position="293"/>
    </location>
</feature>
<feature type="compositionally biased region" description="Polar residues" evidence="1">
    <location>
        <begin position="630"/>
        <end position="642"/>
    </location>
</feature>
<dbReference type="InterPro" id="IPR046432">
    <property type="entry name" value="TASOR"/>
</dbReference>
<proteinExistence type="predicted"/>
<feature type="compositionally biased region" description="Basic and acidic residues" evidence="1">
    <location>
        <begin position="1091"/>
        <end position="1108"/>
    </location>
</feature>
<dbReference type="Gene3D" id="3.90.228.10">
    <property type="match status" value="1"/>
</dbReference>
<reference evidence="3" key="2">
    <citation type="submission" date="2025-09" db="UniProtKB">
        <authorList>
            <consortium name="Ensembl"/>
        </authorList>
    </citation>
    <scope>IDENTIFICATION</scope>
</reference>
<feature type="compositionally biased region" description="Low complexity" evidence="1">
    <location>
        <begin position="886"/>
        <end position="902"/>
    </location>
</feature>
<accession>A0A8C4IIZ5</accession>
<evidence type="ECO:0000313" key="3">
    <source>
        <dbReference type="Ensembl" id="ENSDLAP00005058604.2"/>
    </source>
</evidence>
<dbReference type="GO" id="GO:0000792">
    <property type="term" value="C:heterochromatin"/>
    <property type="evidence" value="ECO:0007669"/>
    <property type="project" value="TreeGrafter"/>
</dbReference>
<evidence type="ECO:0000259" key="2">
    <source>
        <dbReference type="Pfam" id="PF12509"/>
    </source>
</evidence>
<feature type="compositionally biased region" description="Polar residues" evidence="1">
    <location>
        <begin position="805"/>
        <end position="822"/>
    </location>
</feature>
<reference evidence="3" key="1">
    <citation type="submission" date="2025-08" db="UniProtKB">
        <authorList>
            <consortium name="Ensembl"/>
        </authorList>
    </citation>
    <scope>IDENTIFICATION</scope>
</reference>
<feature type="region of interest" description="Disordered" evidence="1">
    <location>
        <begin position="802"/>
        <end position="850"/>
    </location>
</feature>
<dbReference type="GO" id="GO:0097355">
    <property type="term" value="P:protein localization to heterochromatin"/>
    <property type="evidence" value="ECO:0007669"/>
    <property type="project" value="TreeGrafter"/>
</dbReference>
<dbReference type="InterPro" id="IPR022188">
    <property type="entry name" value="TASOR_DUF3715"/>
</dbReference>
<organism evidence="3 4">
    <name type="scientific">Dicentrarchus labrax</name>
    <name type="common">European seabass</name>
    <name type="synonym">Morone labrax</name>
    <dbReference type="NCBI Taxonomy" id="13489"/>
    <lineage>
        <taxon>Eukaryota</taxon>
        <taxon>Metazoa</taxon>
        <taxon>Chordata</taxon>
        <taxon>Craniata</taxon>
        <taxon>Vertebrata</taxon>
        <taxon>Euteleostomi</taxon>
        <taxon>Actinopterygii</taxon>
        <taxon>Neopterygii</taxon>
        <taxon>Teleostei</taxon>
        <taxon>Neoteleostei</taxon>
        <taxon>Acanthomorphata</taxon>
        <taxon>Eupercaria</taxon>
        <taxon>Moronidae</taxon>
        <taxon>Dicentrarchus</taxon>
    </lineage>
</organism>
<name>A0A8C4IIZ5_DICLA</name>
<feature type="region of interest" description="Disordered" evidence="1">
    <location>
        <begin position="620"/>
        <end position="642"/>
    </location>
</feature>